<feature type="domain" description="Myb-like" evidence="1">
    <location>
        <begin position="56"/>
        <end position="104"/>
    </location>
</feature>
<dbReference type="PANTHER" id="PTHR22929">
    <property type="entry name" value="RNA POLYMERASE III TRANSCRIPTION INITIATION FACTOR B"/>
    <property type="match status" value="1"/>
</dbReference>
<dbReference type="Proteomes" id="UP000193719">
    <property type="component" value="Unassembled WGS sequence"/>
</dbReference>
<dbReference type="GO" id="GO:0070898">
    <property type="term" value="P:RNA polymerase III preinitiation complex assembly"/>
    <property type="evidence" value="ECO:0007669"/>
    <property type="project" value="TreeGrafter"/>
</dbReference>
<feature type="non-terminal residue" evidence="2">
    <location>
        <position position="113"/>
    </location>
</feature>
<gene>
    <name evidence="2" type="ORF">BCR36DRAFT_268952</name>
</gene>
<evidence type="ECO:0000313" key="3">
    <source>
        <dbReference type="Proteomes" id="UP000193719"/>
    </source>
</evidence>
<dbReference type="AlphaFoldDB" id="A0A1Y1VEY2"/>
<organism evidence="2 3">
    <name type="scientific">Piromyces finnis</name>
    <dbReference type="NCBI Taxonomy" id="1754191"/>
    <lineage>
        <taxon>Eukaryota</taxon>
        <taxon>Fungi</taxon>
        <taxon>Fungi incertae sedis</taxon>
        <taxon>Chytridiomycota</taxon>
        <taxon>Chytridiomycota incertae sedis</taxon>
        <taxon>Neocallimastigomycetes</taxon>
        <taxon>Neocallimastigales</taxon>
        <taxon>Neocallimastigaceae</taxon>
        <taxon>Piromyces</taxon>
    </lineage>
</organism>
<dbReference type="STRING" id="1754191.A0A1Y1VEY2"/>
<proteinExistence type="predicted"/>
<keyword evidence="3" id="KW-1185">Reference proteome</keyword>
<dbReference type="GO" id="GO:0000126">
    <property type="term" value="C:transcription factor TFIIIB complex"/>
    <property type="evidence" value="ECO:0007669"/>
    <property type="project" value="TreeGrafter"/>
</dbReference>
<dbReference type="PANTHER" id="PTHR22929:SF0">
    <property type="entry name" value="TRANSCRIPTION FACTOR TFIIIB COMPONENT B'' HOMOLOG"/>
    <property type="match status" value="1"/>
</dbReference>
<evidence type="ECO:0000259" key="1">
    <source>
        <dbReference type="SMART" id="SM00717"/>
    </source>
</evidence>
<evidence type="ECO:0000313" key="2">
    <source>
        <dbReference type="EMBL" id="ORX54675.1"/>
    </source>
</evidence>
<comment type="caution">
    <text evidence="2">The sequence shown here is derived from an EMBL/GenBank/DDBJ whole genome shotgun (WGS) entry which is preliminary data.</text>
</comment>
<protein>
    <recommendedName>
        <fullName evidence="1">Myb-like domain-containing protein</fullName>
    </recommendedName>
</protein>
<sequence>EKNKTAIQMRVVNGEIVIDQQSTLIDHIDTTDEALPMLKYDENNHITSASFKPKLKPLKWSKEETELFYKCLSIFGTNFSMLAIMFPSRNRKQLLNKYKNEERTHPGHVQYAL</sequence>
<dbReference type="CDD" id="cd00167">
    <property type="entry name" value="SANT"/>
    <property type="match status" value="1"/>
</dbReference>
<dbReference type="InterPro" id="IPR001005">
    <property type="entry name" value="SANT/Myb"/>
</dbReference>
<name>A0A1Y1VEY2_9FUNG</name>
<dbReference type="Gene3D" id="1.10.10.60">
    <property type="entry name" value="Homeodomain-like"/>
    <property type="match status" value="1"/>
</dbReference>
<reference evidence="2 3" key="2">
    <citation type="submission" date="2016-08" db="EMBL/GenBank/DDBJ databases">
        <title>Pervasive Adenine N6-methylation of Active Genes in Fungi.</title>
        <authorList>
            <consortium name="DOE Joint Genome Institute"/>
            <person name="Mondo S.J."/>
            <person name="Dannebaum R.O."/>
            <person name="Kuo R.C."/>
            <person name="Labutti K."/>
            <person name="Haridas S."/>
            <person name="Kuo A."/>
            <person name="Salamov A."/>
            <person name="Ahrendt S.R."/>
            <person name="Lipzen A."/>
            <person name="Sullivan W."/>
            <person name="Andreopoulos W.B."/>
            <person name="Clum A."/>
            <person name="Lindquist E."/>
            <person name="Daum C."/>
            <person name="Ramamoorthy G.K."/>
            <person name="Gryganskyi A."/>
            <person name="Culley D."/>
            <person name="Magnuson J.K."/>
            <person name="James T.Y."/>
            <person name="O'Malley M.A."/>
            <person name="Stajich J.E."/>
            <person name="Spatafora J.W."/>
            <person name="Visel A."/>
            <person name="Grigoriev I.V."/>
        </authorList>
    </citation>
    <scope>NUCLEOTIDE SEQUENCE [LARGE SCALE GENOMIC DNA]</scope>
    <source>
        <strain evidence="3">finn</strain>
    </source>
</reference>
<dbReference type="SMART" id="SM00717">
    <property type="entry name" value="SANT"/>
    <property type="match status" value="1"/>
</dbReference>
<accession>A0A1Y1VEY2</accession>
<dbReference type="GO" id="GO:0001156">
    <property type="term" value="F:TFIIIC-class transcription factor complex binding"/>
    <property type="evidence" value="ECO:0007669"/>
    <property type="project" value="TreeGrafter"/>
</dbReference>
<dbReference type="OrthoDB" id="272624at2759"/>
<dbReference type="EMBL" id="MCFH01000010">
    <property type="protein sequence ID" value="ORX54675.1"/>
    <property type="molecule type" value="Genomic_DNA"/>
</dbReference>
<dbReference type="SUPFAM" id="SSF46689">
    <property type="entry name" value="Homeodomain-like"/>
    <property type="match status" value="1"/>
</dbReference>
<dbReference type="InterPro" id="IPR039467">
    <property type="entry name" value="TFIIIB_B''_Myb"/>
</dbReference>
<dbReference type="InterPro" id="IPR009057">
    <property type="entry name" value="Homeodomain-like_sf"/>
</dbReference>
<reference evidence="2 3" key="1">
    <citation type="submission" date="2016-08" db="EMBL/GenBank/DDBJ databases">
        <title>Genomes of anaerobic fungi encode conserved fungal cellulosomes for biomass hydrolysis.</title>
        <authorList>
            <consortium name="DOE Joint Genome Institute"/>
            <person name="Haitjema C.H."/>
            <person name="Gilmore S.P."/>
            <person name="Henske J.K."/>
            <person name="Solomon K.V."/>
            <person name="De Groot R."/>
            <person name="Kuo A."/>
            <person name="Mondo S.J."/>
            <person name="Salamov A.A."/>
            <person name="Labutti K."/>
            <person name="Zhao Z."/>
            <person name="Chiniquy J."/>
            <person name="Barry K."/>
            <person name="Brewer H.M."/>
            <person name="Purvine S.O."/>
            <person name="Wright A.T."/>
            <person name="Boxma B."/>
            <person name="Van Alen T."/>
            <person name="Hackstein J.H."/>
            <person name="Baker S.E."/>
            <person name="Grigoriev I.V."/>
            <person name="O'Malley M.A."/>
        </authorList>
    </citation>
    <scope>NUCLEOTIDE SEQUENCE [LARGE SCALE GENOMIC DNA]</scope>
    <source>
        <strain evidence="3">finn</strain>
    </source>
</reference>
<dbReference type="Pfam" id="PF15963">
    <property type="entry name" value="Myb_DNA-bind_7"/>
    <property type="match status" value="1"/>
</dbReference>
<feature type="non-terminal residue" evidence="2">
    <location>
        <position position="1"/>
    </location>
</feature>